<reference evidence="1 2" key="1">
    <citation type="submission" date="2021-05" db="EMBL/GenBank/DDBJ databases">
        <title>Genome Assembly of Synthetic Allotetraploid Brassica napus Reveals Homoeologous Exchanges between Subgenomes.</title>
        <authorList>
            <person name="Davis J.T."/>
        </authorList>
    </citation>
    <scope>NUCLEOTIDE SEQUENCE [LARGE SCALE GENOMIC DNA]</scope>
    <source>
        <strain evidence="2">cv. Da-Ae</strain>
        <tissue evidence="1">Seedling</tissue>
    </source>
</reference>
<evidence type="ECO:0000313" key="1">
    <source>
        <dbReference type="EMBL" id="KAH0937584.1"/>
    </source>
</evidence>
<comment type="caution">
    <text evidence="1">The sequence shown here is derived from an EMBL/GenBank/DDBJ whole genome shotgun (WGS) entry which is preliminary data.</text>
</comment>
<dbReference type="Proteomes" id="UP000824890">
    <property type="component" value="Unassembled WGS sequence"/>
</dbReference>
<proteinExistence type="predicted"/>
<sequence length="170" mass="18125">MESSNVGKQNILLQFCFLPECICDLARRTWISGEAGRRSGCAVPLGALSGGGLDLVSDLDFGCEISLLPLALSACSSRLGEWISLAEGVMDPLDGGAAVLLPLVSVVSSNVLFGPVNLPLRGFLELLSFPSQNGLRRVLRRRGVCEEMSCWSCQPWLISLVAARAEIAGF</sequence>
<name>A0ABQ8E7J4_BRANA</name>
<evidence type="ECO:0000313" key="2">
    <source>
        <dbReference type="Proteomes" id="UP000824890"/>
    </source>
</evidence>
<protein>
    <submittedName>
        <fullName evidence="1">Uncharacterized protein</fullName>
    </submittedName>
</protein>
<keyword evidence="2" id="KW-1185">Reference proteome</keyword>
<organism evidence="1 2">
    <name type="scientific">Brassica napus</name>
    <name type="common">Rape</name>
    <dbReference type="NCBI Taxonomy" id="3708"/>
    <lineage>
        <taxon>Eukaryota</taxon>
        <taxon>Viridiplantae</taxon>
        <taxon>Streptophyta</taxon>
        <taxon>Embryophyta</taxon>
        <taxon>Tracheophyta</taxon>
        <taxon>Spermatophyta</taxon>
        <taxon>Magnoliopsida</taxon>
        <taxon>eudicotyledons</taxon>
        <taxon>Gunneridae</taxon>
        <taxon>Pentapetalae</taxon>
        <taxon>rosids</taxon>
        <taxon>malvids</taxon>
        <taxon>Brassicales</taxon>
        <taxon>Brassicaceae</taxon>
        <taxon>Brassiceae</taxon>
        <taxon>Brassica</taxon>
    </lineage>
</organism>
<dbReference type="EMBL" id="JAGKQM010000002">
    <property type="protein sequence ID" value="KAH0937584.1"/>
    <property type="molecule type" value="Genomic_DNA"/>
</dbReference>
<gene>
    <name evidence="1" type="ORF">HID58_005045</name>
</gene>
<accession>A0ABQ8E7J4</accession>